<feature type="chain" id="PRO_5035197844" evidence="1">
    <location>
        <begin position="34"/>
        <end position="454"/>
    </location>
</feature>
<reference evidence="2" key="1">
    <citation type="submission" date="2021-05" db="EMBL/GenBank/DDBJ databases">
        <title>The genome of the haptophyte Pavlova lutheri (Diacronema luteri, Pavlovales) - a model for lipid biosynthesis in eukaryotic algae.</title>
        <authorList>
            <person name="Hulatt C.J."/>
            <person name="Posewitz M.C."/>
        </authorList>
    </citation>
    <scope>NUCLEOTIDE SEQUENCE</scope>
    <source>
        <strain evidence="2">NIVA-4/92</strain>
    </source>
</reference>
<organism evidence="2 3">
    <name type="scientific">Diacronema lutheri</name>
    <name type="common">Unicellular marine alga</name>
    <name type="synonym">Monochrysis lutheri</name>
    <dbReference type="NCBI Taxonomy" id="2081491"/>
    <lineage>
        <taxon>Eukaryota</taxon>
        <taxon>Haptista</taxon>
        <taxon>Haptophyta</taxon>
        <taxon>Pavlovophyceae</taxon>
        <taxon>Pavlovales</taxon>
        <taxon>Pavlovaceae</taxon>
        <taxon>Diacronema</taxon>
    </lineage>
</organism>
<name>A0A8J5Y2Q7_DIALT</name>
<evidence type="ECO:0000313" key="2">
    <source>
        <dbReference type="EMBL" id="KAG8470164.1"/>
    </source>
</evidence>
<evidence type="ECO:0000256" key="1">
    <source>
        <dbReference type="SAM" id="SignalP"/>
    </source>
</evidence>
<sequence length="454" mass="47340">MNAGKHTRLSRRRFASRAGVALFVGATLRIACAAPPDAQRPAHSRALKPAGGVLVAQEGTAHGGGAPPVEQLIARIGARIGALAQSVGLLKAEVDEQDRRQAALLAQLEGALGARAAPTPADGAASAKPMAAGLRDLDALPSSCRSDEQMQSKTYPRIPCAPLSPSDAHAAVERERAARPYTAAPLSAGTATGSEIRFLEQEAARNQRAAVRQGLGPLSSASCAAMLSDDEHLFHAMWGAVAMRKAPPACLPNHTAATALWVRDMLAGRMCARNWQEGNSGCAGQLVQPPSATPGAAIIGVHDAVARYCNKRIGCAGVHRVPLAVACSLANLRASTLAGAEPQPSMCRTLEWLACAARGLLPGQAGSDLLIVSAPRDVDLRQLAANAPGFLYTPRDAYALQLCLLAQMCTNRAALFAANRTRAFNCDFDGAWLRRAIFSLRRVDASAADGLAVG</sequence>
<feature type="signal peptide" evidence="1">
    <location>
        <begin position="1"/>
        <end position="33"/>
    </location>
</feature>
<gene>
    <name evidence="2" type="ORF">KFE25_008585</name>
</gene>
<keyword evidence="1" id="KW-0732">Signal</keyword>
<dbReference type="Proteomes" id="UP000751190">
    <property type="component" value="Unassembled WGS sequence"/>
</dbReference>
<evidence type="ECO:0000313" key="3">
    <source>
        <dbReference type="Proteomes" id="UP000751190"/>
    </source>
</evidence>
<dbReference type="EMBL" id="JAGTXO010000001">
    <property type="protein sequence ID" value="KAG8470164.1"/>
    <property type="molecule type" value="Genomic_DNA"/>
</dbReference>
<comment type="caution">
    <text evidence="2">The sequence shown here is derived from an EMBL/GenBank/DDBJ whole genome shotgun (WGS) entry which is preliminary data.</text>
</comment>
<proteinExistence type="predicted"/>
<protein>
    <submittedName>
        <fullName evidence="2">Uncharacterized protein</fullName>
    </submittedName>
</protein>
<accession>A0A8J5Y2Q7</accession>
<dbReference type="AlphaFoldDB" id="A0A8J5Y2Q7"/>
<keyword evidence="3" id="KW-1185">Reference proteome</keyword>